<organism evidence="2 3">
    <name type="scientific">Clunio marinus</name>
    <dbReference type="NCBI Taxonomy" id="568069"/>
    <lineage>
        <taxon>Eukaryota</taxon>
        <taxon>Metazoa</taxon>
        <taxon>Ecdysozoa</taxon>
        <taxon>Arthropoda</taxon>
        <taxon>Hexapoda</taxon>
        <taxon>Insecta</taxon>
        <taxon>Pterygota</taxon>
        <taxon>Neoptera</taxon>
        <taxon>Endopterygota</taxon>
        <taxon>Diptera</taxon>
        <taxon>Nematocera</taxon>
        <taxon>Chironomoidea</taxon>
        <taxon>Chironomidae</taxon>
        <taxon>Clunio</taxon>
    </lineage>
</organism>
<dbReference type="SUPFAM" id="SSF54695">
    <property type="entry name" value="POZ domain"/>
    <property type="match status" value="1"/>
</dbReference>
<accession>A0A1J1IKI0</accession>
<evidence type="ECO:0000259" key="1">
    <source>
        <dbReference type="PROSITE" id="PS50097"/>
    </source>
</evidence>
<dbReference type="Proteomes" id="UP000183832">
    <property type="component" value="Unassembled WGS sequence"/>
</dbReference>
<dbReference type="Gene3D" id="3.30.710.10">
    <property type="entry name" value="Potassium Channel Kv1.1, Chain A"/>
    <property type="match status" value="1"/>
</dbReference>
<sequence length="406" mass="48758">MKWSEVKRLNPFNYSDRYRNHQKLVVCRYYIVYFLNTKKHIEDIEPKIRQLMVTSNFEPDVVFIVDEIKFPAHKRILKISCEQFYIEHVERNENSLKIILDNVNPRGFQQFLRFCHFGDVNLNPLNMMQTYDVAQTYNNSTLIAFCTEFICNNVDESNVLEILDWILSHQQQNYQLMRFCRGFIIENVMKVLEIEEQFAKITKRLLKMILSLEVLNCSEMFLFQKTLEWAEEECKRVKLNPTQDNKKIVLEDILYLIRLELTEKLEVLNDFPTSSRMNYFTKRRFDNLYIEDSIQETIEEVPATNEDVTCHGLSVIISNPKLERNSNEHFIMTIDNSREILMRKEFNVRASEYLAIKDFVFEEPIIFKKFIRHFVKVEFINSNRQRYLGKDDSMNNETGRILRLYD</sequence>
<dbReference type="SMART" id="SM00225">
    <property type="entry name" value="BTB"/>
    <property type="match status" value="1"/>
</dbReference>
<dbReference type="Gene3D" id="1.25.40.420">
    <property type="match status" value="1"/>
</dbReference>
<dbReference type="PROSITE" id="PS50097">
    <property type="entry name" value="BTB"/>
    <property type="match status" value="1"/>
</dbReference>
<dbReference type="AlphaFoldDB" id="A0A1J1IKI0"/>
<dbReference type="OrthoDB" id="7492888at2759"/>
<dbReference type="PANTHER" id="PTHR45774:SF3">
    <property type="entry name" value="BTB (POZ) DOMAIN-CONTAINING 2B-RELATED"/>
    <property type="match status" value="1"/>
</dbReference>
<evidence type="ECO:0000313" key="3">
    <source>
        <dbReference type="Proteomes" id="UP000183832"/>
    </source>
</evidence>
<reference evidence="2 3" key="1">
    <citation type="submission" date="2015-04" db="EMBL/GenBank/DDBJ databases">
        <authorList>
            <person name="Syromyatnikov M.Y."/>
            <person name="Popov V.N."/>
        </authorList>
    </citation>
    <scope>NUCLEOTIDE SEQUENCE [LARGE SCALE GENOMIC DNA]</scope>
</reference>
<feature type="domain" description="BTB" evidence="1">
    <location>
        <begin position="59"/>
        <end position="124"/>
    </location>
</feature>
<dbReference type="Pfam" id="PF00651">
    <property type="entry name" value="BTB"/>
    <property type="match status" value="1"/>
</dbReference>
<dbReference type="InterPro" id="IPR011333">
    <property type="entry name" value="SKP1/BTB/POZ_sf"/>
</dbReference>
<dbReference type="InterPro" id="IPR000210">
    <property type="entry name" value="BTB/POZ_dom"/>
</dbReference>
<dbReference type="EMBL" id="CVRI01000048">
    <property type="protein sequence ID" value="CRK98961.1"/>
    <property type="molecule type" value="Genomic_DNA"/>
</dbReference>
<keyword evidence="3" id="KW-1185">Reference proteome</keyword>
<proteinExistence type="predicted"/>
<gene>
    <name evidence="2" type="primary">similar to BTB</name>
    <name evidence="2" type="ORF">CLUMA_CG012360</name>
</gene>
<dbReference type="STRING" id="568069.A0A1J1IKI0"/>
<dbReference type="PANTHER" id="PTHR45774">
    <property type="entry name" value="BTB/POZ DOMAIN-CONTAINING"/>
    <property type="match status" value="1"/>
</dbReference>
<dbReference type="CDD" id="cd18186">
    <property type="entry name" value="BTB_POZ_ZBTB_KLHL-like"/>
    <property type="match status" value="1"/>
</dbReference>
<protein>
    <submittedName>
        <fullName evidence="2">CLUMA_CG012360, isoform A</fullName>
    </submittedName>
</protein>
<evidence type="ECO:0000313" key="2">
    <source>
        <dbReference type="EMBL" id="CRK98961.1"/>
    </source>
</evidence>
<name>A0A1J1IKI0_9DIPT</name>